<gene>
    <name evidence="1" type="ORF">MCHLDSM_05098</name>
</gene>
<name>A0A0J6VGT2_9MYCO</name>
<dbReference type="EMBL" id="JYNL01000064">
    <property type="protein sequence ID" value="KMO70210.1"/>
    <property type="molecule type" value="Genomic_DNA"/>
</dbReference>
<evidence type="ECO:0000313" key="1">
    <source>
        <dbReference type="EMBL" id="KMO70210.1"/>
    </source>
</evidence>
<sequence length="82" mass="9683">MQTTRDGANHAQAEYYLTMLAARWQTLETEIVERCNELRRLTPAARKAERGRNIRRLIRVKQSEVARLREMCAALVQRLDER</sequence>
<dbReference type="Proteomes" id="UP000036513">
    <property type="component" value="Unassembled WGS sequence"/>
</dbReference>
<comment type="caution">
    <text evidence="1">The sequence shown here is derived from an EMBL/GenBank/DDBJ whole genome shotgun (WGS) entry which is preliminary data.</text>
</comment>
<proteinExistence type="predicted"/>
<dbReference type="AlphaFoldDB" id="A0A0J6VGT2"/>
<dbReference type="RefSeq" id="WP_048472278.1">
    <property type="nucleotide sequence ID" value="NZ_JYNL01000064.1"/>
</dbReference>
<keyword evidence="2" id="KW-1185">Reference proteome</keyword>
<evidence type="ECO:0000313" key="2">
    <source>
        <dbReference type="Proteomes" id="UP000036513"/>
    </source>
</evidence>
<organism evidence="1 2">
    <name type="scientific">Mycolicibacterium chlorophenolicum</name>
    <dbReference type="NCBI Taxonomy" id="37916"/>
    <lineage>
        <taxon>Bacteria</taxon>
        <taxon>Bacillati</taxon>
        <taxon>Actinomycetota</taxon>
        <taxon>Actinomycetes</taxon>
        <taxon>Mycobacteriales</taxon>
        <taxon>Mycobacteriaceae</taxon>
        <taxon>Mycolicibacterium</taxon>
    </lineage>
</organism>
<protein>
    <submittedName>
        <fullName evidence="1">Uncharacterized protein</fullName>
    </submittedName>
</protein>
<dbReference type="SMR" id="A0A0J6VGT2"/>
<dbReference type="STRING" id="37916.MCHLDSM_05098"/>
<dbReference type="PATRIC" id="fig|37916.4.peg.5104"/>
<reference evidence="1 2" key="1">
    <citation type="journal article" date="2015" name="Genome Biol. Evol.">
        <title>Characterization of Three Mycobacterium spp. with Potential Use in Bioremediation by Genome Sequencing and Comparative Genomics.</title>
        <authorList>
            <person name="Das S."/>
            <person name="Pettersson B.M."/>
            <person name="Behra P.R."/>
            <person name="Ramesh M."/>
            <person name="Dasgupta S."/>
            <person name="Bhattacharya A."/>
            <person name="Kirsebom L.A."/>
        </authorList>
    </citation>
    <scope>NUCLEOTIDE SEQUENCE [LARGE SCALE GENOMIC DNA]</scope>
    <source>
        <strain evidence="1 2">DSM 43826</strain>
    </source>
</reference>
<accession>A0A0J6VGT2</accession>